<dbReference type="Gene3D" id="1.10.8.340">
    <property type="entry name" value="PG0816-like"/>
    <property type="match status" value="1"/>
</dbReference>
<dbReference type="Pfam" id="PF08989">
    <property type="entry name" value="DUF1896"/>
    <property type="match status" value="1"/>
</dbReference>
<proteinExistence type="predicted"/>
<gene>
    <name evidence="1" type="ORF">SAMN05421544_12226</name>
</gene>
<dbReference type="RefSeq" id="WP_092737869.1">
    <property type="nucleotide sequence ID" value="NZ_FNAS01000022.1"/>
</dbReference>
<dbReference type="Gene3D" id="1.10.8.330">
    <property type="entry name" value="PG0816-like"/>
    <property type="match status" value="1"/>
</dbReference>
<evidence type="ECO:0000313" key="2">
    <source>
        <dbReference type="Proteomes" id="UP000198517"/>
    </source>
</evidence>
<dbReference type="OrthoDB" id="1079392at2"/>
<dbReference type="STRING" id="1071918.SAMN05421544_12226"/>
<organism evidence="1 2">
    <name type="scientific">Riemerella columbipharyngis</name>
    <dbReference type="NCBI Taxonomy" id="1071918"/>
    <lineage>
        <taxon>Bacteria</taxon>
        <taxon>Pseudomonadati</taxon>
        <taxon>Bacteroidota</taxon>
        <taxon>Flavobacteriia</taxon>
        <taxon>Flavobacteriales</taxon>
        <taxon>Weeksellaceae</taxon>
        <taxon>Riemerella</taxon>
    </lineage>
</organism>
<dbReference type="Proteomes" id="UP000198517">
    <property type="component" value="Unassembled WGS sequence"/>
</dbReference>
<dbReference type="EMBL" id="FNAS01000022">
    <property type="protein sequence ID" value="SDE74608.1"/>
    <property type="molecule type" value="Genomic_DNA"/>
</dbReference>
<dbReference type="SUPFAM" id="SSF140753">
    <property type="entry name" value="PG0816-like"/>
    <property type="match status" value="1"/>
</dbReference>
<protein>
    <recommendedName>
        <fullName evidence="3">DUF1896 domain-containing protein</fullName>
    </recommendedName>
</protein>
<dbReference type="AlphaFoldDB" id="A0A1G7FFG9"/>
<dbReference type="InterPro" id="IPR015082">
    <property type="entry name" value="DUF1896"/>
</dbReference>
<keyword evidence="2" id="KW-1185">Reference proteome</keyword>
<accession>A0A1G7FFG9</accession>
<dbReference type="InterPro" id="IPR036297">
    <property type="entry name" value="PG0816-like_sf"/>
</dbReference>
<evidence type="ECO:0000313" key="1">
    <source>
        <dbReference type="EMBL" id="SDE74608.1"/>
    </source>
</evidence>
<reference evidence="1 2" key="1">
    <citation type="submission" date="2016-10" db="EMBL/GenBank/DDBJ databases">
        <authorList>
            <person name="de Groot N.N."/>
        </authorList>
    </citation>
    <scope>NUCLEOTIDE SEQUENCE [LARGE SCALE GENOMIC DNA]</scope>
    <source>
        <strain evidence="1 2">DSM 24015</strain>
    </source>
</reference>
<name>A0A1G7FFG9_9FLAO</name>
<sequence length="145" mass="16990">MATQEKEISYYDLRLRELLNTSFPNMATNEAFIKERSDLAAEAYERAFDAGHTVLECRAIANEALFEGLHYSPFDTVYQVVCNEFEREIPADEARDFALKMFPYCVDMFEKYDLHQDFEGTKEYDSLYTELVGHIQIWIEENGLQ</sequence>
<evidence type="ECO:0008006" key="3">
    <source>
        <dbReference type="Google" id="ProtNLM"/>
    </source>
</evidence>